<evidence type="ECO:0000313" key="1">
    <source>
        <dbReference type="Proteomes" id="UP000887563"/>
    </source>
</evidence>
<dbReference type="AlphaFoldDB" id="A0A914NS59"/>
<reference evidence="2" key="1">
    <citation type="submission" date="2022-11" db="UniProtKB">
        <authorList>
            <consortium name="WormBaseParasite"/>
        </authorList>
    </citation>
    <scope>IDENTIFICATION</scope>
</reference>
<organism evidence="1 2">
    <name type="scientific">Meloidogyne incognita</name>
    <name type="common">Southern root-knot nematode worm</name>
    <name type="synonym">Oxyuris incognita</name>
    <dbReference type="NCBI Taxonomy" id="6306"/>
    <lineage>
        <taxon>Eukaryota</taxon>
        <taxon>Metazoa</taxon>
        <taxon>Ecdysozoa</taxon>
        <taxon>Nematoda</taxon>
        <taxon>Chromadorea</taxon>
        <taxon>Rhabditida</taxon>
        <taxon>Tylenchina</taxon>
        <taxon>Tylenchomorpha</taxon>
        <taxon>Tylenchoidea</taxon>
        <taxon>Meloidogynidae</taxon>
        <taxon>Meloidogyninae</taxon>
        <taxon>Meloidogyne</taxon>
        <taxon>Meloidogyne incognita group</taxon>
    </lineage>
</organism>
<dbReference type="WBParaSite" id="Minc3s07220g40857">
    <property type="protein sequence ID" value="Minc3s07220g40857"/>
    <property type="gene ID" value="Minc3s07220g40857"/>
</dbReference>
<dbReference type="Proteomes" id="UP000887563">
    <property type="component" value="Unplaced"/>
</dbReference>
<accession>A0A914NS59</accession>
<protein>
    <submittedName>
        <fullName evidence="2">Candidate secreted effector</fullName>
    </submittedName>
</protein>
<evidence type="ECO:0000313" key="2">
    <source>
        <dbReference type="WBParaSite" id="Minc3s07220g40857"/>
    </source>
</evidence>
<keyword evidence="1" id="KW-1185">Reference proteome</keyword>
<sequence>MPEPVDKLLCCTFNSAVLTKNRNIFLRGISPFSERSRYRKNTRPKKTVVAADNTVVANLGDNSDFSTSNTNNCQIDRRITLAIIFL</sequence>
<proteinExistence type="predicted"/>
<name>A0A914NS59_MELIC</name>